<evidence type="ECO:0000256" key="1">
    <source>
        <dbReference type="SAM" id="SignalP"/>
    </source>
</evidence>
<name>A0A0A9BW85_ARUDO</name>
<evidence type="ECO:0008006" key="3">
    <source>
        <dbReference type="Google" id="ProtNLM"/>
    </source>
</evidence>
<dbReference type="EMBL" id="GBRH01230344">
    <property type="protein sequence ID" value="JAD67551.1"/>
    <property type="molecule type" value="Transcribed_RNA"/>
</dbReference>
<dbReference type="AlphaFoldDB" id="A0A0A9BW85"/>
<accession>A0A0A9BW85</accession>
<proteinExistence type="predicted"/>
<feature type="chain" id="PRO_5002044305" description="Secreted protein" evidence="1">
    <location>
        <begin position="20"/>
        <end position="88"/>
    </location>
</feature>
<organism evidence="2">
    <name type="scientific">Arundo donax</name>
    <name type="common">Giant reed</name>
    <name type="synonym">Donax arundinaceus</name>
    <dbReference type="NCBI Taxonomy" id="35708"/>
    <lineage>
        <taxon>Eukaryota</taxon>
        <taxon>Viridiplantae</taxon>
        <taxon>Streptophyta</taxon>
        <taxon>Embryophyta</taxon>
        <taxon>Tracheophyta</taxon>
        <taxon>Spermatophyta</taxon>
        <taxon>Magnoliopsida</taxon>
        <taxon>Liliopsida</taxon>
        <taxon>Poales</taxon>
        <taxon>Poaceae</taxon>
        <taxon>PACMAD clade</taxon>
        <taxon>Arundinoideae</taxon>
        <taxon>Arundineae</taxon>
        <taxon>Arundo</taxon>
    </lineage>
</organism>
<feature type="signal peptide" evidence="1">
    <location>
        <begin position="1"/>
        <end position="19"/>
    </location>
</feature>
<evidence type="ECO:0000313" key="2">
    <source>
        <dbReference type="EMBL" id="JAD67551.1"/>
    </source>
</evidence>
<sequence>MPMALLVLSFRAALRPWRCRPSAPRAGAVLRCGGGGSTVGRRGGFLPGVVRERDMSSLDGAHVLHQRFVVPRRTYSAACDGPLAVRER</sequence>
<protein>
    <recommendedName>
        <fullName evidence="3">Secreted protein</fullName>
    </recommendedName>
</protein>
<reference evidence="2" key="2">
    <citation type="journal article" date="2015" name="Data Brief">
        <title>Shoot transcriptome of the giant reed, Arundo donax.</title>
        <authorList>
            <person name="Barrero R.A."/>
            <person name="Guerrero F.D."/>
            <person name="Moolhuijzen P."/>
            <person name="Goolsby J.A."/>
            <person name="Tidwell J."/>
            <person name="Bellgard S.E."/>
            <person name="Bellgard M.I."/>
        </authorList>
    </citation>
    <scope>NUCLEOTIDE SEQUENCE</scope>
    <source>
        <tissue evidence="2">Shoot tissue taken approximately 20 cm above the soil surface</tissue>
    </source>
</reference>
<keyword evidence="1" id="KW-0732">Signal</keyword>
<reference evidence="2" key="1">
    <citation type="submission" date="2014-09" db="EMBL/GenBank/DDBJ databases">
        <authorList>
            <person name="Magalhaes I.L.F."/>
            <person name="Oliveira U."/>
            <person name="Santos F.R."/>
            <person name="Vidigal T.H.D.A."/>
            <person name="Brescovit A.D."/>
            <person name="Santos A.J."/>
        </authorList>
    </citation>
    <scope>NUCLEOTIDE SEQUENCE</scope>
    <source>
        <tissue evidence="2">Shoot tissue taken approximately 20 cm above the soil surface</tissue>
    </source>
</reference>